<sequence length="450" mass="50275">MASETPLTDDNKLFENLDGEQRITEIESYCVNCGDNGTTRLLLTVIPHFREVVLMAFECPHCFFRNNEIQSATSLAEKGIHQVLQVDGKIDMSRQIVKSEYATVRFEELDFEIPAQKGVLTTVEGLLQCAIEGLEQNQEIRKISDPDTYSKILAVITTMNTYIGFTAGFTMTLDDPSGNSYIENPEAPKPDAHLQTTHYKRTREQIEAMGYNYEEEVDELPLNEQVHIFPGNCSNCHVPSDTKMHMLDIPHFKEVVIMATSCEACGYKNSEVKSGGAISELGKKITLLVTDIEDLSRDILKSETCNLSIPEIDLELGTGTLGGRFTTVEGILVQVLNDLKGRTGFGSGDSAAKDTKMRFQGFLEKLQKVIDMEYGPVTLILDDPMANSHLQNPYAPDNDPNMTVETYERTWDQNEAYGINDMKVEGYETTTEGEKEAEEVTESIPTKEAE</sequence>
<evidence type="ECO:0000259" key="6">
    <source>
        <dbReference type="SMART" id="SM00709"/>
    </source>
</evidence>
<evidence type="ECO:0000256" key="3">
    <source>
        <dbReference type="ARBA" id="ARBA00022771"/>
    </source>
</evidence>
<keyword evidence="4" id="KW-0862">Zinc</keyword>
<dbReference type="InterPro" id="IPR042451">
    <property type="entry name" value="ZPR1_A/B_dom"/>
</dbReference>
<feature type="domain" description="Zinc finger ZPR1-type" evidence="6">
    <location>
        <begin position="231"/>
        <end position="392"/>
    </location>
</feature>
<dbReference type="Pfam" id="PF03367">
    <property type="entry name" value="Zn_ribbon_ZPR1"/>
    <property type="match status" value="2"/>
</dbReference>
<gene>
    <name evidence="7" type="ORF">BASA50_006562</name>
</gene>
<dbReference type="PANTHER" id="PTHR10876:SF0">
    <property type="entry name" value="ZINC FINGER PROTEIN ZPR1"/>
    <property type="match status" value="1"/>
</dbReference>
<keyword evidence="8" id="KW-1185">Reference proteome</keyword>
<dbReference type="Proteomes" id="UP001648503">
    <property type="component" value="Unassembled WGS sequence"/>
</dbReference>
<evidence type="ECO:0000256" key="4">
    <source>
        <dbReference type="ARBA" id="ARBA00022833"/>
    </source>
</evidence>
<name>A0ABQ8F9T3_9FUNG</name>
<dbReference type="EMBL" id="JAFCIX010000332">
    <property type="protein sequence ID" value="KAH6594613.1"/>
    <property type="molecule type" value="Genomic_DNA"/>
</dbReference>
<dbReference type="PANTHER" id="PTHR10876">
    <property type="entry name" value="ZINC FINGER PROTEIN ZPR1"/>
    <property type="match status" value="1"/>
</dbReference>
<feature type="domain" description="Zinc finger ZPR1-type" evidence="6">
    <location>
        <begin position="28"/>
        <end position="184"/>
    </location>
</feature>
<dbReference type="InterPro" id="IPR056180">
    <property type="entry name" value="ZPR1_jr_dom"/>
</dbReference>
<dbReference type="InterPro" id="IPR040141">
    <property type="entry name" value="ZPR1"/>
</dbReference>
<dbReference type="InterPro" id="IPR004457">
    <property type="entry name" value="Znf_ZPR1"/>
</dbReference>
<comment type="caution">
    <text evidence="7">The sequence shown here is derived from an EMBL/GenBank/DDBJ whole genome shotgun (WGS) entry which is preliminary data.</text>
</comment>
<reference evidence="7 8" key="1">
    <citation type="submission" date="2021-02" db="EMBL/GenBank/DDBJ databases">
        <title>Variation within the Batrachochytrium salamandrivorans European outbreak.</title>
        <authorList>
            <person name="Kelly M."/>
            <person name="Pasmans F."/>
            <person name="Shea T.P."/>
            <person name="Munoz J.F."/>
            <person name="Carranza S."/>
            <person name="Cuomo C.A."/>
            <person name="Martel A."/>
        </authorList>
    </citation>
    <scope>NUCLEOTIDE SEQUENCE [LARGE SCALE GENOMIC DNA]</scope>
    <source>
        <strain evidence="7 8">AMFP18/2</strain>
    </source>
</reference>
<evidence type="ECO:0000256" key="5">
    <source>
        <dbReference type="SAM" id="MobiDB-lite"/>
    </source>
</evidence>
<keyword evidence="2" id="KW-0479">Metal-binding</keyword>
<dbReference type="Gene3D" id="2.60.120.1040">
    <property type="entry name" value="ZPR1, A/B domain"/>
    <property type="match status" value="2"/>
</dbReference>
<protein>
    <recommendedName>
        <fullName evidence="6">Zinc finger ZPR1-type domain-containing protein</fullName>
    </recommendedName>
</protein>
<evidence type="ECO:0000256" key="2">
    <source>
        <dbReference type="ARBA" id="ARBA00022723"/>
    </source>
</evidence>
<keyword evidence="3" id="KW-0863">Zinc-finger</keyword>
<dbReference type="NCBIfam" id="TIGR00310">
    <property type="entry name" value="ZPR1_znf"/>
    <property type="match status" value="2"/>
</dbReference>
<dbReference type="Gene3D" id="2.20.25.420">
    <property type="entry name" value="ZPR1, zinc finger domain"/>
    <property type="match status" value="2"/>
</dbReference>
<evidence type="ECO:0000256" key="1">
    <source>
        <dbReference type="ARBA" id="ARBA00008354"/>
    </source>
</evidence>
<feature type="region of interest" description="Disordered" evidence="5">
    <location>
        <begin position="428"/>
        <end position="450"/>
    </location>
</feature>
<dbReference type="InterPro" id="IPR042452">
    <property type="entry name" value="ZPR1_Znf1/2"/>
</dbReference>
<dbReference type="Pfam" id="PF22794">
    <property type="entry name" value="jr-ZPR1"/>
    <property type="match status" value="2"/>
</dbReference>
<organism evidence="7 8">
    <name type="scientific">Batrachochytrium salamandrivorans</name>
    <dbReference type="NCBI Taxonomy" id="1357716"/>
    <lineage>
        <taxon>Eukaryota</taxon>
        <taxon>Fungi</taxon>
        <taxon>Fungi incertae sedis</taxon>
        <taxon>Chytridiomycota</taxon>
        <taxon>Chytridiomycota incertae sedis</taxon>
        <taxon>Chytridiomycetes</taxon>
        <taxon>Rhizophydiales</taxon>
        <taxon>Rhizophydiales incertae sedis</taxon>
        <taxon>Batrachochytrium</taxon>
    </lineage>
</organism>
<proteinExistence type="inferred from homology"/>
<dbReference type="SMART" id="SM00709">
    <property type="entry name" value="Zpr1"/>
    <property type="match status" value="2"/>
</dbReference>
<evidence type="ECO:0000313" key="7">
    <source>
        <dbReference type="EMBL" id="KAH6594613.1"/>
    </source>
</evidence>
<evidence type="ECO:0000313" key="8">
    <source>
        <dbReference type="Proteomes" id="UP001648503"/>
    </source>
</evidence>
<comment type="similarity">
    <text evidence="1">Belongs to the ZPR1 family.</text>
</comment>
<accession>A0ABQ8F9T3</accession>